<dbReference type="KEGG" id="ter:Tery_2561"/>
<evidence type="ECO:0000256" key="6">
    <source>
        <dbReference type="ARBA" id="ARBA00022531"/>
    </source>
</evidence>
<proteinExistence type="inferred from homology"/>
<gene>
    <name evidence="12" type="primary">petJ</name>
    <name evidence="14" type="ordered locus">Tery_2561</name>
</gene>
<evidence type="ECO:0000256" key="11">
    <source>
        <dbReference type="ARBA" id="ARBA00023078"/>
    </source>
</evidence>
<comment type="similarity">
    <text evidence="3 12">Belongs to the cytochrome c family. PetJ subfamily.</text>
</comment>
<evidence type="ECO:0000256" key="5">
    <source>
        <dbReference type="ARBA" id="ARBA00022448"/>
    </source>
</evidence>
<feature type="domain" description="Cytochrome c" evidence="13">
    <location>
        <begin position="46"/>
        <end position="126"/>
    </location>
</feature>
<name>Q111R3_TRIEI</name>
<comment type="subcellular location">
    <subcellularLocation>
        <location evidence="2 12">Cellular thylakoid lumen</location>
    </subcellularLocation>
</comment>
<dbReference type="HAMAP" id="MF_00594">
    <property type="entry name" value="Cytc_PetJ"/>
    <property type="match status" value="1"/>
</dbReference>
<feature type="binding site" description="axial binding residue" evidence="12">
    <location>
        <position position="103"/>
    </location>
    <ligand>
        <name>heme c</name>
        <dbReference type="ChEBI" id="CHEBI:61717"/>
    </ligand>
    <ligandPart>
        <name>Fe</name>
        <dbReference type="ChEBI" id="CHEBI:18248"/>
    </ligandPart>
</feature>
<accession>Q111R3</accession>
<dbReference type="eggNOG" id="COG2010">
    <property type="taxonomic scope" value="Bacteria"/>
</dbReference>
<feature type="binding site" description="covalent" evidence="12">
    <location>
        <position position="59"/>
    </location>
    <ligand>
        <name>heme c</name>
        <dbReference type="ChEBI" id="CHEBI:61717"/>
    </ligand>
</feature>
<keyword evidence="10 12" id="KW-0408">Iron</keyword>
<organism evidence="14">
    <name type="scientific">Trichodesmium erythraeum (strain IMS101)</name>
    <dbReference type="NCBI Taxonomy" id="203124"/>
    <lineage>
        <taxon>Bacteria</taxon>
        <taxon>Bacillati</taxon>
        <taxon>Cyanobacteriota</taxon>
        <taxon>Cyanophyceae</taxon>
        <taxon>Oscillatoriophycideae</taxon>
        <taxon>Oscillatoriales</taxon>
        <taxon>Microcoleaceae</taxon>
        <taxon>Trichodesmium</taxon>
    </lineage>
</organism>
<dbReference type="InterPro" id="IPR009056">
    <property type="entry name" value="Cyt_c-like_dom"/>
</dbReference>
<keyword evidence="11 12" id="KW-0793">Thylakoid</keyword>
<dbReference type="InterPro" id="IPR008168">
    <property type="entry name" value="Cyt_C_IC"/>
</dbReference>
<keyword evidence="5 12" id="KW-0813">Transport</keyword>
<evidence type="ECO:0000313" key="14">
    <source>
        <dbReference type="EMBL" id="ABG51761.1"/>
    </source>
</evidence>
<protein>
    <recommendedName>
        <fullName evidence="4 12">Cytochrome c6</fullName>
    </recommendedName>
    <alternativeName>
        <fullName evidence="12">Cytochrome c-553</fullName>
    </alternativeName>
    <alternativeName>
        <fullName evidence="12">Cytochrome c553</fullName>
    </alternativeName>
    <alternativeName>
        <fullName evidence="12">Soluble cytochrome f</fullName>
    </alternativeName>
</protein>
<comment type="subunit">
    <text evidence="12">Monomer.</text>
</comment>
<dbReference type="Gene3D" id="1.10.760.10">
    <property type="entry name" value="Cytochrome c-like domain"/>
    <property type="match status" value="1"/>
</dbReference>
<evidence type="ECO:0000256" key="9">
    <source>
        <dbReference type="ARBA" id="ARBA00022982"/>
    </source>
</evidence>
<feature type="binding site" description="axial binding residue" evidence="12">
    <location>
        <position position="63"/>
    </location>
    <ligand>
        <name>heme c</name>
        <dbReference type="ChEBI" id="CHEBI:61717"/>
    </ligand>
    <ligandPart>
        <name>Fe</name>
        <dbReference type="ChEBI" id="CHEBI:18248"/>
    </ligandPart>
</feature>
<dbReference type="GO" id="GO:0031979">
    <property type="term" value="C:plasma membrane-derived thylakoid lumen"/>
    <property type="evidence" value="ECO:0007669"/>
    <property type="project" value="UniProtKB-SubCell"/>
</dbReference>
<keyword evidence="9 12" id="KW-0249">Electron transport</keyword>
<dbReference type="InterPro" id="IPR036909">
    <property type="entry name" value="Cyt_c-like_dom_sf"/>
</dbReference>
<dbReference type="AlphaFoldDB" id="Q111R3"/>
<dbReference type="Pfam" id="PF13442">
    <property type="entry name" value="Cytochrome_CBB3"/>
    <property type="match status" value="1"/>
</dbReference>
<dbReference type="GO" id="GO:0020037">
    <property type="term" value="F:heme binding"/>
    <property type="evidence" value="ECO:0007669"/>
    <property type="project" value="InterPro"/>
</dbReference>
<dbReference type="GO" id="GO:0009055">
    <property type="term" value="F:electron transfer activity"/>
    <property type="evidence" value="ECO:0007669"/>
    <property type="project" value="UniProtKB-UniRule"/>
</dbReference>
<evidence type="ECO:0000256" key="8">
    <source>
        <dbReference type="ARBA" id="ARBA00022723"/>
    </source>
</evidence>
<dbReference type="STRING" id="203124.Tery_2561"/>
<feature type="binding site" description="covalent" evidence="12">
    <location>
        <position position="62"/>
    </location>
    <ligand>
        <name>heme c</name>
        <dbReference type="ChEBI" id="CHEBI:61717"/>
    </ligand>
</feature>
<evidence type="ECO:0000256" key="1">
    <source>
        <dbReference type="ARBA" id="ARBA00002347"/>
    </source>
</evidence>
<dbReference type="EMBL" id="CP000393">
    <property type="protein sequence ID" value="ABG51761.1"/>
    <property type="molecule type" value="Genomic_DNA"/>
</dbReference>
<keyword evidence="8 12" id="KW-0479">Metal-binding</keyword>
<dbReference type="PANTHER" id="PTHR34688">
    <property type="entry name" value="CYTOCHROME C6, CHLOROPLASTIC"/>
    <property type="match status" value="1"/>
</dbReference>
<evidence type="ECO:0000256" key="7">
    <source>
        <dbReference type="ARBA" id="ARBA00022617"/>
    </source>
</evidence>
<dbReference type="SUPFAM" id="SSF46626">
    <property type="entry name" value="Cytochrome c"/>
    <property type="match status" value="1"/>
</dbReference>
<dbReference type="PROSITE" id="PS51007">
    <property type="entry name" value="CYTC"/>
    <property type="match status" value="1"/>
</dbReference>
<dbReference type="PRINTS" id="PR00605">
    <property type="entry name" value="CYTCHROMECIC"/>
</dbReference>
<reference evidence="14" key="1">
    <citation type="submission" date="2006-06" db="EMBL/GenBank/DDBJ databases">
        <title>Complete sequence of Trichodesmium erythraeum IMS101.</title>
        <authorList>
            <consortium name="US DOE Joint Genome Institute"/>
            <person name="Copeland A."/>
            <person name="Lucas S."/>
            <person name="Lapidus A."/>
            <person name="Barry K."/>
            <person name="Detter J.C."/>
            <person name="Glavina del Rio T."/>
            <person name="Hammon N."/>
            <person name="Israni S."/>
            <person name="Dalin E."/>
            <person name="Tice H."/>
            <person name="Pitluck S."/>
            <person name="Kiss H."/>
            <person name="Munk A.C."/>
            <person name="Brettin T."/>
            <person name="Bruce D."/>
            <person name="Han C."/>
            <person name="Tapia R."/>
            <person name="Gilna P."/>
            <person name="Schmutz J."/>
            <person name="Larimer F."/>
            <person name="Land M."/>
            <person name="Hauser L."/>
            <person name="Kyrpides N."/>
            <person name="Kim E."/>
            <person name="Richardson P."/>
        </authorList>
    </citation>
    <scope>NUCLEOTIDE SEQUENCE [LARGE SCALE GENOMIC DNA]</scope>
    <source>
        <strain evidence="14">IMS101</strain>
    </source>
</reference>
<keyword evidence="12" id="KW-0732">Signal</keyword>
<comment type="function">
    <text evidence="1 12">Functions as an electron carrier between membrane-bound cytochrome b6-f and photosystem I in oxygenic photosynthesis.</text>
</comment>
<keyword evidence="6 12" id="KW-0602">Photosynthesis</keyword>
<evidence type="ECO:0000259" key="13">
    <source>
        <dbReference type="PROSITE" id="PS51007"/>
    </source>
</evidence>
<evidence type="ECO:0000256" key="2">
    <source>
        <dbReference type="ARBA" id="ARBA00004518"/>
    </source>
</evidence>
<dbReference type="GO" id="GO:0005506">
    <property type="term" value="F:iron ion binding"/>
    <property type="evidence" value="ECO:0007669"/>
    <property type="project" value="InterPro"/>
</dbReference>
<evidence type="ECO:0000256" key="4">
    <source>
        <dbReference type="ARBA" id="ARBA00016152"/>
    </source>
</evidence>
<dbReference type="HOGENOM" id="CLU_101159_1_0_3"/>
<dbReference type="NCBIfam" id="NF045930">
    <property type="entry name" value="Cytc6PetJCyano"/>
    <property type="match status" value="1"/>
</dbReference>
<evidence type="ECO:0000256" key="10">
    <source>
        <dbReference type="ARBA" id="ARBA00023004"/>
    </source>
</evidence>
<evidence type="ECO:0000256" key="3">
    <source>
        <dbReference type="ARBA" id="ARBA00009650"/>
    </source>
</evidence>
<dbReference type="GO" id="GO:0015979">
    <property type="term" value="P:photosynthesis"/>
    <property type="evidence" value="ECO:0007669"/>
    <property type="project" value="UniProtKB-UniRule"/>
</dbReference>
<keyword evidence="7 12" id="KW-0349">Heme</keyword>
<evidence type="ECO:0000256" key="12">
    <source>
        <dbReference type="HAMAP-Rule" id="MF_00594"/>
    </source>
</evidence>
<dbReference type="PANTHER" id="PTHR34688:SF2">
    <property type="entry name" value="CYTOCHROME C6, CHLOROPLASTIC"/>
    <property type="match status" value="1"/>
</dbReference>
<comment type="PTM">
    <text evidence="12">Binds 1 heme c group per subunit.</text>
</comment>
<dbReference type="FunFam" id="1.10.760.10:FF:000038">
    <property type="entry name" value="Cytochrome c6"/>
    <property type="match status" value="1"/>
</dbReference>
<dbReference type="InterPro" id="IPR023655">
    <property type="entry name" value="Cyt_C6"/>
</dbReference>
<sequence>MKIIKTDLTIICVRTDREEQMKKLLSIVVLTIMFVVVALQPSAFAADIASGKGVFQGNCAACHIGGKNNINPAKTLQKSDLEKYGMFAAEKIIYQVTNGKNAMPAFGRRLKPQQIENVAAYVMAQAEGGWK</sequence>